<keyword evidence="3" id="KW-0862">Zinc</keyword>
<dbReference type="GO" id="GO:0043161">
    <property type="term" value="P:proteasome-mediated ubiquitin-dependent protein catabolic process"/>
    <property type="evidence" value="ECO:0007669"/>
    <property type="project" value="TreeGrafter"/>
</dbReference>
<keyword evidence="7" id="KW-1185">Reference proteome</keyword>
<keyword evidence="1" id="KW-0479">Metal-binding</keyword>
<proteinExistence type="predicted"/>
<comment type="caution">
    <text evidence="6">The sequence shown here is derived from an EMBL/GenBank/DDBJ whole genome shotgun (WGS) entry which is preliminary data.</text>
</comment>
<dbReference type="InterPro" id="IPR050731">
    <property type="entry name" value="HRD1_E3_ubiq-ligases"/>
</dbReference>
<dbReference type="Proteomes" id="UP000240830">
    <property type="component" value="Unassembled WGS sequence"/>
</dbReference>
<dbReference type="InterPro" id="IPR013083">
    <property type="entry name" value="Znf_RING/FYVE/PHD"/>
</dbReference>
<dbReference type="STRING" id="1246581.A0A2H9TMF3"/>
<dbReference type="OrthoDB" id="8062037at2759"/>
<evidence type="ECO:0000256" key="2">
    <source>
        <dbReference type="ARBA" id="ARBA00022771"/>
    </source>
</evidence>
<evidence type="ECO:0000313" key="6">
    <source>
        <dbReference type="EMBL" id="PJF18916.1"/>
    </source>
</evidence>
<dbReference type="SMART" id="SM00184">
    <property type="entry name" value="RING"/>
    <property type="match status" value="1"/>
</dbReference>
<evidence type="ECO:0000256" key="3">
    <source>
        <dbReference type="ARBA" id="ARBA00022833"/>
    </source>
</evidence>
<dbReference type="SMART" id="SM01197">
    <property type="entry name" value="FANCL_C"/>
    <property type="match status" value="1"/>
</dbReference>
<evidence type="ECO:0000256" key="1">
    <source>
        <dbReference type="ARBA" id="ARBA00022723"/>
    </source>
</evidence>
<dbReference type="Pfam" id="PF13639">
    <property type="entry name" value="zf-RING_2"/>
    <property type="match status" value="1"/>
</dbReference>
<evidence type="ECO:0000256" key="4">
    <source>
        <dbReference type="PROSITE-ProRule" id="PRU00175"/>
    </source>
</evidence>
<dbReference type="GO" id="GO:0008270">
    <property type="term" value="F:zinc ion binding"/>
    <property type="evidence" value="ECO:0007669"/>
    <property type="project" value="UniProtKB-KW"/>
</dbReference>
<dbReference type="PANTHER" id="PTHR22763">
    <property type="entry name" value="RING ZINC FINGER PROTEIN"/>
    <property type="match status" value="1"/>
</dbReference>
<protein>
    <recommendedName>
        <fullName evidence="5">RING-type domain-containing protein</fullName>
    </recommendedName>
</protein>
<evidence type="ECO:0000313" key="7">
    <source>
        <dbReference type="Proteomes" id="UP000240830"/>
    </source>
</evidence>
<dbReference type="GO" id="GO:0012505">
    <property type="term" value="C:endomembrane system"/>
    <property type="evidence" value="ECO:0007669"/>
    <property type="project" value="TreeGrafter"/>
</dbReference>
<dbReference type="AlphaFoldDB" id="A0A2H9TMF3"/>
<accession>A0A2H9TMF3</accession>
<dbReference type="PROSITE" id="PS50089">
    <property type="entry name" value="ZF_RING_2"/>
    <property type="match status" value="1"/>
</dbReference>
<evidence type="ECO:0000259" key="5">
    <source>
        <dbReference type="PROSITE" id="PS50089"/>
    </source>
</evidence>
<gene>
    <name evidence="6" type="ORF">PSACC_01264</name>
</gene>
<dbReference type="GO" id="GO:0061630">
    <property type="term" value="F:ubiquitin protein ligase activity"/>
    <property type="evidence" value="ECO:0007669"/>
    <property type="project" value="TreeGrafter"/>
</dbReference>
<dbReference type="SUPFAM" id="SSF57850">
    <property type="entry name" value="RING/U-box"/>
    <property type="match status" value="1"/>
</dbReference>
<dbReference type="Gene3D" id="3.30.40.10">
    <property type="entry name" value="Zinc/RING finger domain, C3HC4 (zinc finger)"/>
    <property type="match status" value="1"/>
</dbReference>
<feature type="domain" description="RING-type" evidence="5">
    <location>
        <begin position="98"/>
        <end position="137"/>
    </location>
</feature>
<organism evidence="6 7">
    <name type="scientific">Paramicrosporidium saccamoebae</name>
    <dbReference type="NCBI Taxonomy" id="1246581"/>
    <lineage>
        <taxon>Eukaryota</taxon>
        <taxon>Fungi</taxon>
        <taxon>Fungi incertae sedis</taxon>
        <taxon>Cryptomycota</taxon>
        <taxon>Cryptomycota incertae sedis</taxon>
        <taxon>Paramicrosporidium</taxon>
    </lineage>
</organism>
<dbReference type="EMBL" id="MTSL01000095">
    <property type="protein sequence ID" value="PJF18916.1"/>
    <property type="molecule type" value="Genomic_DNA"/>
</dbReference>
<keyword evidence="2 4" id="KW-0863">Zinc-finger</keyword>
<reference evidence="6 7" key="1">
    <citation type="submission" date="2016-10" db="EMBL/GenBank/DDBJ databases">
        <title>The genome of Paramicrosporidium saccamoebae is the missing link in understanding Cryptomycota and Microsporidia evolution.</title>
        <authorList>
            <person name="Quandt C.A."/>
            <person name="Beaudet D."/>
            <person name="Corsaro D."/>
            <person name="Michel R."/>
            <person name="Corradi N."/>
            <person name="James T."/>
        </authorList>
    </citation>
    <scope>NUCLEOTIDE SEQUENCE [LARGE SCALE GENOMIC DNA]</scope>
    <source>
        <strain evidence="6 7">KSL3</strain>
    </source>
</reference>
<sequence>MMLTVLCGGLYSRWVGAHELRPEMLRFLGVHANFLGTMGLTHQFCLPYYRQLLIRWVLCSQDVGTLEELIMGYLPVDLSPYLEETNNYRIEIRTQEDCPICADEMTDQVCKLTCGHAFHKACAAQWLRRVHSCPMCRQPVILRPLGTVVY</sequence>
<dbReference type="InterPro" id="IPR001841">
    <property type="entry name" value="Znf_RING"/>
</dbReference>
<name>A0A2H9TMF3_9FUNG</name>